<dbReference type="Proteomes" id="UP000246722">
    <property type="component" value="Unassembled WGS sequence"/>
</dbReference>
<proteinExistence type="predicted"/>
<name>A0A318A4A2_9MICO</name>
<dbReference type="OrthoDB" id="9791827at2"/>
<reference evidence="1 2" key="1">
    <citation type="submission" date="2018-05" db="EMBL/GenBank/DDBJ databases">
        <title>Genetic diversity of glacier-inhabiting Cryobacterium bacteria in China and description of Cryobacterium mengkeensis sp. nov. and Arthrobacter glacialis sp. nov.</title>
        <authorList>
            <person name="Liu Q."/>
            <person name="Xin Y.-H."/>
        </authorList>
    </citation>
    <scope>NUCLEOTIDE SEQUENCE [LARGE SCALE GENOMIC DNA]</scope>
    <source>
        <strain evidence="1 2">SK-1</strain>
    </source>
</reference>
<evidence type="ECO:0000313" key="2">
    <source>
        <dbReference type="Proteomes" id="UP000246722"/>
    </source>
</evidence>
<comment type="caution">
    <text evidence="1">The sequence shown here is derived from an EMBL/GenBank/DDBJ whole genome shotgun (WGS) entry which is preliminary data.</text>
</comment>
<gene>
    <name evidence="1" type="ORF">CTB96_03685</name>
</gene>
<sequence length="312" mass="35303">MNAPPPPHSPAAKETLGQRPPWWERSRLVRGWRLWVARRPRTFTEKVRYKMLRDRRPLLACFADKAAVREYVAASIGAQFLPVAYAVTADPRDLLTLDLPEAYVVKPTHGSGAAVVVSEAASADTTLPTDPGSWEYRHVRPEALDRRHLAWLAEGWTLQLYGQGPNREWAYGQVPRQIIVEELLTGPDGDIPDDLKFFVFHGTCHYIQLDSGRFGRRTQDFFGADWSHLPLSGGPPWAVPRPPRPAKLETMIALAERLGSDTDFVRVDLYDLGDRIVFGELTSYPAGGHSPFDPIRFDAEFGAHWRVPKRYR</sequence>
<evidence type="ECO:0000313" key="1">
    <source>
        <dbReference type="EMBL" id="PXA72020.1"/>
    </source>
</evidence>
<dbReference type="InterPro" id="IPR029465">
    <property type="entry name" value="ATPgrasp_TupA"/>
</dbReference>
<dbReference type="Pfam" id="PF14305">
    <property type="entry name" value="ATPgrasp_TupA"/>
    <property type="match status" value="1"/>
</dbReference>
<protein>
    <recommendedName>
        <fullName evidence="3">Teichuronopeptide biosynthesis TupA-like protein</fullName>
    </recommendedName>
</protein>
<organism evidence="1 2">
    <name type="scientific">Cryobacterium arcticum</name>
    <dbReference type="NCBI Taxonomy" id="670052"/>
    <lineage>
        <taxon>Bacteria</taxon>
        <taxon>Bacillati</taxon>
        <taxon>Actinomycetota</taxon>
        <taxon>Actinomycetes</taxon>
        <taxon>Micrococcales</taxon>
        <taxon>Microbacteriaceae</taxon>
        <taxon>Cryobacterium</taxon>
    </lineage>
</organism>
<keyword evidence="2" id="KW-1185">Reference proteome</keyword>
<evidence type="ECO:0008006" key="3">
    <source>
        <dbReference type="Google" id="ProtNLM"/>
    </source>
</evidence>
<dbReference type="AlphaFoldDB" id="A0A318A4A2"/>
<accession>A0A318A4A2</accession>
<dbReference type="EMBL" id="QHLY01000005">
    <property type="protein sequence ID" value="PXA72020.1"/>
    <property type="molecule type" value="Genomic_DNA"/>
</dbReference>